<dbReference type="Proteomes" id="UP000186955">
    <property type="component" value="Unassembled WGS sequence"/>
</dbReference>
<dbReference type="EMBL" id="MNBE01000673">
    <property type="protein sequence ID" value="OKO98360.1"/>
    <property type="molecule type" value="Genomic_DNA"/>
</dbReference>
<feature type="transmembrane region" description="Helical" evidence="1">
    <location>
        <begin position="12"/>
        <end position="34"/>
    </location>
</feature>
<feature type="transmembrane region" description="Helical" evidence="1">
    <location>
        <begin position="54"/>
        <end position="78"/>
    </location>
</feature>
<name>A0A1Q5TDS0_9EURO</name>
<protein>
    <recommendedName>
        <fullName evidence="2">DUF2231 domain-containing protein</fullName>
    </recommendedName>
</protein>
<evidence type="ECO:0000256" key="1">
    <source>
        <dbReference type="SAM" id="Phobius"/>
    </source>
</evidence>
<keyword evidence="1" id="KW-0812">Transmembrane</keyword>
<evidence type="ECO:0000259" key="2">
    <source>
        <dbReference type="Pfam" id="PF09990"/>
    </source>
</evidence>
<dbReference type="InterPro" id="IPR019251">
    <property type="entry name" value="DUF2231_TM"/>
</dbReference>
<sequence length="173" mass="18019">MTNHPLHPAVVHWPIALISTAFGVDVLNAFHSYIPAATLNYLPETTELTIISYYALSAGLVSGVAAAATGIVSASRMITKQSSILEADKKTVKPKFKTLFAHAALNDLALLVGAGYWWVRRQSGGPVYVPESPLLGLGGAVVAIQLFAASLGGTLVYGYGAGIGSARPKGKAQ</sequence>
<evidence type="ECO:0000313" key="4">
    <source>
        <dbReference type="Proteomes" id="UP000186955"/>
    </source>
</evidence>
<keyword evidence="1" id="KW-1133">Transmembrane helix</keyword>
<feature type="transmembrane region" description="Helical" evidence="1">
    <location>
        <begin position="139"/>
        <end position="159"/>
    </location>
</feature>
<reference evidence="3 4" key="1">
    <citation type="submission" date="2016-10" db="EMBL/GenBank/DDBJ databases">
        <title>Genome sequence of the ascomycete fungus Penicillium subrubescens.</title>
        <authorList>
            <person name="De Vries R.P."/>
            <person name="Peng M."/>
            <person name="Dilokpimol A."/>
            <person name="Hilden K."/>
            <person name="Makela M.R."/>
            <person name="Grigoriev I."/>
            <person name="Riley R."/>
            <person name="Granchi Z."/>
        </authorList>
    </citation>
    <scope>NUCLEOTIDE SEQUENCE [LARGE SCALE GENOMIC DNA]</scope>
    <source>
        <strain evidence="3 4">CBS 132785</strain>
    </source>
</reference>
<keyword evidence="4" id="KW-1185">Reference proteome</keyword>
<feature type="transmembrane region" description="Helical" evidence="1">
    <location>
        <begin position="99"/>
        <end position="119"/>
    </location>
</feature>
<proteinExistence type="predicted"/>
<dbReference type="OrthoDB" id="2580011at2759"/>
<dbReference type="AlphaFoldDB" id="A0A1Q5TDS0"/>
<comment type="caution">
    <text evidence="3">The sequence shown here is derived from an EMBL/GenBank/DDBJ whole genome shotgun (WGS) entry which is preliminary data.</text>
</comment>
<evidence type="ECO:0000313" key="3">
    <source>
        <dbReference type="EMBL" id="OKO98360.1"/>
    </source>
</evidence>
<feature type="domain" description="DUF2231" evidence="2">
    <location>
        <begin position="4"/>
        <end position="163"/>
    </location>
</feature>
<dbReference type="Pfam" id="PF09990">
    <property type="entry name" value="DUF2231"/>
    <property type="match status" value="1"/>
</dbReference>
<gene>
    <name evidence="3" type="ORF">PENSUB_9458</name>
</gene>
<accession>A0A1Q5TDS0</accession>
<keyword evidence="1" id="KW-0472">Membrane</keyword>
<organism evidence="3 4">
    <name type="scientific">Penicillium subrubescens</name>
    <dbReference type="NCBI Taxonomy" id="1316194"/>
    <lineage>
        <taxon>Eukaryota</taxon>
        <taxon>Fungi</taxon>
        <taxon>Dikarya</taxon>
        <taxon>Ascomycota</taxon>
        <taxon>Pezizomycotina</taxon>
        <taxon>Eurotiomycetes</taxon>
        <taxon>Eurotiomycetidae</taxon>
        <taxon>Eurotiales</taxon>
        <taxon>Aspergillaceae</taxon>
        <taxon>Penicillium</taxon>
    </lineage>
</organism>